<feature type="transmembrane region" description="Helical" evidence="8">
    <location>
        <begin position="43"/>
        <end position="64"/>
    </location>
</feature>
<evidence type="ECO:0000256" key="1">
    <source>
        <dbReference type="ARBA" id="ARBA00004651"/>
    </source>
</evidence>
<keyword evidence="6 8" id="KW-0472">Membrane</keyword>
<evidence type="ECO:0000313" key="10">
    <source>
        <dbReference type="EMBL" id="KRL92265.1"/>
    </source>
</evidence>
<keyword evidence="2" id="KW-1003">Cell membrane</keyword>
<keyword evidence="4 8" id="KW-0812">Transmembrane</keyword>
<evidence type="ECO:0000256" key="6">
    <source>
        <dbReference type="ARBA" id="ARBA00023136"/>
    </source>
</evidence>
<dbReference type="PATRIC" id="fig|1423760.3.peg.3"/>
<keyword evidence="5 8" id="KW-1133">Transmembrane helix</keyword>
<name>A0A0R1UFS7_9LACO</name>
<feature type="transmembrane region" description="Helical" evidence="8">
    <location>
        <begin position="21"/>
        <end position="37"/>
    </location>
</feature>
<gene>
    <name evidence="10" type="ORF">FC43_GL000003</name>
</gene>
<comment type="caution">
    <text evidence="10">The sequence shown here is derived from an EMBL/GenBank/DDBJ whole genome shotgun (WGS) entry which is preliminary data.</text>
</comment>
<evidence type="ECO:0000256" key="8">
    <source>
        <dbReference type="SAM" id="Phobius"/>
    </source>
</evidence>
<dbReference type="GO" id="GO:0009103">
    <property type="term" value="P:lipopolysaccharide biosynthetic process"/>
    <property type="evidence" value="ECO:0007669"/>
    <property type="project" value="TreeGrafter"/>
</dbReference>
<accession>A0A0R1UFS7</accession>
<dbReference type="AlphaFoldDB" id="A0A0R1UFS7"/>
<evidence type="ECO:0000256" key="3">
    <source>
        <dbReference type="ARBA" id="ARBA00022679"/>
    </source>
</evidence>
<dbReference type="RefSeq" id="WP_056953555.1">
    <property type="nucleotide sequence ID" value="NZ_AZFK01000006.1"/>
</dbReference>
<dbReference type="PANTHER" id="PTHR23028:SF53">
    <property type="entry name" value="ACYL_TRANSF_3 DOMAIN-CONTAINING PROTEIN"/>
    <property type="match status" value="1"/>
</dbReference>
<feature type="transmembrane region" description="Helical" evidence="8">
    <location>
        <begin position="376"/>
        <end position="397"/>
    </location>
</feature>
<dbReference type="SUPFAM" id="SSF52266">
    <property type="entry name" value="SGNH hydrolase"/>
    <property type="match status" value="1"/>
</dbReference>
<protein>
    <submittedName>
        <fullName evidence="10">Acyltransferase 3</fullName>
    </submittedName>
</protein>
<dbReference type="GO" id="GO:0016747">
    <property type="term" value="F:acyltransferase activity, transferring groups other than amino-acyl groups"/>
    <property type="evidence" value="ECO:0007669"/>
    <property type="project" value="InterPro"/>
</dbReference>
<dbReference type="EMBL" id="AZFK01000006">
    <property type="protein sequence ID" value="KRL92265.1"/>
    <property type="molecule type" value="Genomic_DNA"/>
</dbReference>
<dbReference type="Proteomes" id="UP000050816">
    <property type="component" value="Unassembled WGS sequence"/>
</dbReference>
<evidence type="ECO:0000256" key="7">
    <source>
        <dbReference type="ARBA" id="ARBA00023315"/>
    </source>
</evidence>
<feature type="transmembrane region" description="Helical" evidence="8">
    <location>
        <begin position="179"/>
        <end position="199"/>
    </location>
</feature>
<evidence type="ECO:0000256" key="4">
    <source>
        <dbReference type="ARBA" id="ARBA00022692"/>
    </source>
</evidence>
<feature type="transmembrane region" description="Helical" evidence="8">
    <location>
        <begin position="85"/>
        <end position="103"/>
    </location>
</feature>
<sequence>MKSQGPLAHAQTPPRFVTGVDGLRSLAVIAVIIYHLLPNRMPGGFLGVPLFLLISGYFVTNQLTNRWQQGQGVRLRQFYRRRFSRLYPPLVGMLMATSAYITLFDRPALVHLRTIVVTNLTWVYNWWAVGHGQSYFDRFTAVSPFTHLWTLGVEAQFYLIWPVLLLASLKHLGLTKTRWLTLGLAIASAVAMAVLYDPANINRVYYGTDTRAFAMLLGSWLALVWPRQQLTTQLQPSARWILEGVGLVALGLTVASFLVVNGEAASTYRGGMFVTSLLGMILLATIVHPGARVNQWLTNPVFHYLGQRSYGIYIYQLPVMVFYEALFPVGNHPLLSAGTEIILILLISELSYQLIELPTARRNWRDWLAWRPQTKLAWGSLVSALVILGVALVGIFGPQPQPTKSALQTQLQHSKQATAARNKQIKAGKVPQVDVSSPSLQKKYQLTKQQLAKASTWQVTAVGDSVMVDAAGDLQEVMPHAIVDAQVGRQGDGGLSVLKDLAAKDQLAPKVVVNLGTNGAISDQTAREIIATVGDRQLYWITPHVPTKPWQKQVVKQVHELARTHKNVHEVAWNAKSADHPAWFGKDNVHMNEVGNAQFTRLLVVTMLKEGK</sequence>
<comment type="subcellular location">
    <subcellularLocation>
        <location evidence="1">Cell membrane</location>
        <topology evidence="1">Multi-pass membrane protein</topology>
    </subcellularLocation>
</comment>
<dbReference type="PANTHER" id="PTHR23028">
    <property type="entry name" value="ACETYLTRANSFERASE"/>
    <property type="match status" value="1"/>
</dbReference>
<dbReference type="Gene3D" id="3.40.50.1110">
    <property type="entry name" value="SGNH hydrolase"/>
    <property type="match status" value="1"/>
</dbReference>
<dbReference type="InterPro" id="IPR002656">
    <property type="entry name" value="Acyl_transf_3_dom"/>
</dbReference>
<reference evidence="10 11" key="1">
    <citation type="journal article" date="2015" name="Genome Announc.">
        <title>Expanding the biotechnology potential of lactobacilli through comparative genomics of 213 strains and associated genera.</title>
        <authorList>
            <person name="Sun Z."/>
            <person name="Harris H.M."/>
            <person name="McCann A."/>
            <person name="Guo C."/>
            <person name="Argimon S."/>
            <person name="Zhang W."/>
            <person name="Yang X."/>
            <person name="Jeffery I.B."/>
            <person name="Cooney J.C."/>
            <person name="Kagawa T.F."/>
            <person name="Liu W."/>
            <person name="Song Y."/>
            <person name="Salvetti E."/>
            <person name="Wrobel A."/>
            <person name="Rasinkangas P."/>
            <person name="Parkhill J."/>
            <person name="Rea M.C."/>
            <person name="O'Sullivan O."/>
            <person name="Ritari J."/>
            <person name="Douillard F.P."/>
            <person name="Paul Ross R."/>
            <person name="Yang R."/>
            <person name="Briner A.E."/>
            <person name="Felis G.E."/>
            <person name="de Vos W.M."/>
            <person name="Barrangou R."/>
            <person name="Klaenhammer T.R."/>
            <person name="Caufield P.W."/>
            <person name="Cui Y."/>
            <person name="Zhang H."/>
            <person name="O'Toole P.W."/>
        </authorList>
    </citation>
    <scope>NUCLEOTIDE SEQUENCE [LARGE SCALE GENOMIC DNA]</scope>
    <source>
        <strain evidence="10 11">DSM 15946</strain>
    </source>
</reference>
<evidence type="ECO:0000259" key="9">
    <source>
        <dbReference type="Pfam" id="PF01757"/>
    </source>
</evidence>
<evidence type="ECO:0000256" key="2">
    <source>
        <dbReference type="ARBA" id="ARBA00022475"/>
    </source>
</evidence>
<proteinExistence type="predicted"/>
<dbReference type="InterPro" id="IPR050879">
    <property type="entry name" value="Acyltransferase_3"/>
</dbReference>
<keyword evidence="3 10" id="KW-0808">Transferase</keyword>
<keyword evidence="7 10" id="KW-0012">Acyltransferase</keyword>
<organism evidence="10 11">
    <name type="scientific">Limosilactobacillus ingluviei DSM 15946</name>
    <dbReference type="NCBI Taxonomy" id="1423760"/>
    <lineage>
        <taxon>Bacteria</taxon>
        <taxon>Bacillati</taxon>
        <taxon>Bacillota</taxon>
        <taxon>Bacilli</taxon>
        <taxon>Lactobacillales</taxon>
        <taxon>Lactobacillaceae</taxon>
        <taxon>Limosilactobacillus</taxon>
    </lineage>
</organism>
<dbReference type="InterPro" id="IPR036514">
    <property type="entry name" value="SGNH_hydro_sf"/>
</dbReference>
<feature type="transmembrane region" description="Helical" evidence="8">
    <location>
        <begin position="335"/>
        <end position="355"/>
    </location>
</feature>
<feature type="domain" description="Acyltransferase 3" evidence="9">
    <location>
        <begin position="19"/>
        <end position="342"/>
    </location>
</feature>
<feature type="transmembrane region" description="Helical" evidence="8">
    <location>
        <begin position="148"/>
        <end position="167"/>
    </location>
</feature>
<dbReference type="GO" id="GO:0005886">
    <property type="term" value="C:plasma membrane"/>
    <property type="evidence" value="ECO:0007669"/>
    <property type="project" value="UniProtKB-SubCell"/>
</dbReference>
<dbReference type="Pfam" id="PF01757">
    <property type="entry name" value="Acyl_transf_3"/>
    <property type="match status" value="1"/>
</dbReference>
<dbReference type="CDD" id="cd01840">
    <property type="entry name" value="SGNH_hydrolase_yrhL_like"/>
    <property type="match status" value="1"/>
</dbReference>
<evidence type="ECO:0000256" key="5">
    <source>
        <dbReference type="ARBA" id="ARBA00022989"/>
    </source>
</evidence>
<evidence type="ECO:0000313" key="11">
    <source>
        <dbReference type="Proteomes" id="UP000050816"/>
    </source>
</evidence>
<feature type="transmembrane region" description="Helical" evidence="8">
    <location>
        <begin position="240"/>
        <end position="260"/>
    </location>
</feature>
<feature type="transmembrane region" description="Helical" evidence="8">
    <location>
        <begin position="272"/>
        <end position="291"/>
    </location>
</feature>